<evidence type="ECO:0000313" key="2">
    <source>
        <dbReference type="Proteomes" id="UP000548476"/>
    </source>
</evidence>
<dbReference type="AlphaFoldDB" id="A0A841FQ22"/>
<proteinExistence type="predicted"/>
<keyword evidence="2" id="KW-1185">Reference proteome</keyword>
<name>A0A841FQ22_9ACTN</name>
<reference evidence="1 2" key="1">
    <citation type="submission" date="2020-08" db="EMBL/GenBank/DDBJ databases">
        <title>Genomic Encyclopedia of Type Strains, Phase IV (KMG-IV): sequencing the most valuable type-strain genomes for metagenomic binning, comparative biology and taxonomic classification.</title>
        <authorList>
            <person name="Goeker M."/>
        </authorList>
    </citation>
    <scope>NUCLEOTIDE SEQUENCE [LARGE SCALE GENOMIC DNA]</scope>
    <source>
        <strain evidence="1 2">YIM 65646</strain>
    </source>
</reference>
<dbReference type="EMBL" id="JACHGT010000015">
    <property type="protein sequence ID" value="MBB6038225.1"/>
    <property type="molecule type" value="Genomic_DNA"/>
</dbReference>
<evidence type="ECO:0000313" key="1">
    <source>
        <dbReference type="EMBL" id="MBB6038225.1"/>
    </source>
</evidence>
<gene>
    <name evidence="1" type="ORF">HNR73_006105</name>
</gene>
<sequence>MSDYFEQYGWTRAEVVDALRDSADGDLLAMAALDLIIGHGMWLKRTEFLDCIDIDDEHDAPMWASIDWPRAVGVYTPCSGSERTILRIAASLATRQVEISFALVSGLDATNTRLVMNAIAAATGHRDLIRGEQS</sequence>
<protein>
    <submittedName>
        <fullName evidence="1">Uncharacterized protein</fullName>
    </submittedName>
</protein>
<accession>A0A841FQ22</accession>
<organism evidence="1 2">
    <name type="scientific">Phytomonospora endophytica</name>
    <dbReference type="NCBI Taxonomy" id="714109"/>
    <lineage>
        <taxon>Bacteria</taxon>
        <taxon>Bacillati</taxon>
        <taxon>Actinomycetota</taxon>
        <taxon>Actinomycetes</taxon>
        <taxon>Micromonosporales</taxon>
        <taxon>Micromonosporaceae</taxon>
        <taxon>Phytomonospora</taxon>
    </lineage>
</organism>
<dbReference type="RefSeq" id="WP_184791012.1">
    <property type="nucleotide sequence ID" value="NZ_BONT01000047.1"/>
</dbReference>
<comment type="caution">
    <text evidence="1">The sequence shown here is derived from an EMBL/GenBank/DDBJ whole genome shotgun (WGS) entry which is preliminary data.</text>
</comment>
<dbReference type="Proteomes" id="UP000548476">
    <property type="component" value="Unassembled WGS sequence"/>
</dbReference>